<evidence type="ECO:0000256" key="5">
    <source>
        <dbReference type="ARBA" id="ARBA00022898"/>
    </source>
</evidence>
<dbReference type="RefSeq" id="WP_109959103.1">
    <property type="nucleotide sequence ID" value="NZ_CP029553.1"/>
</dbReference>
<evidence type="ECO:0000256" key="4">
    <source>
        <dbReference type="ARBA" id="ARBA00022679"/>
    </source>
</evidence>
<evidence type="ECO:0000256" key="2">
    <source>
        <dbReference type="ARBA" id="ARBA00016004"/>
    </source>
</evidence>
<proteinExistence type="predicted"/>
<dbReference type="InterPro" id="IPR015421">
    <property type="entry name" value="PyrdxlP-dep_Trfase_major"/>
</dbReference>
<dbReference type="Pfam" id="PF00155">
    <property type="entry name" value="Aminotran_1_2"/>
    <property type="match status" value="1"/>
</dbReference>
<dbReference type="PANTHER" id="PTHR42790">
    <property type="entry name" value="AMINOTRANSFERASE"/>
    <property type="match status" value="1"/>
</dbReference>
<reference evidence="8 9" key="1">
    <citation type="submission" date="2018-05" db="EMBL/GenBank/DDBJ databases">
        <title>Complete Genome Sequence of Methylobacterium sp. 17Sr1-28.</title>
        <authorList>
            <person name="Srinivasan S."/>
        </authorList>
    </citation>
    <scope>NUCLEOTIDE SEQUENCE [LARGE SCALE GENOMIC DNA]</scope>
    <source>
        <strain evidence="8 9">17Sr1-28</strain>
    </source>
</reference>
<name>A0A2U8WKJ3_9HYPH</name>
<dbReference type="InterPro" id="IPR004839">
    <property type="entry name" value="Aminotransferase_I/II_large"/>
</dbReference>
<dbReference type="EMBL" id="CP029553">
    <property type="protein sequence ID" value="AWN46765.1"/>
    <property type="molecule type" value="Genomic_DNA"/>
</dbReference>
<dbReference type="SUPFAM" id="SSF53383">
    <property type="entry name" value="PLP-dependent transferases"/>
    <property type="match status" value="1"/>
</dbReference>
<evidence type="ECO:0000256" key="1">
    <source>
        <dbReference type="ARBA" id="ARBA00001933"/>
    </source>
</evidence>
<evidence type="ECO:0000256" key="6">
    <source>
        <dbReference type="ARBA" id="ARBA00031658"/>
    </source>
</evidence>
<evidence type="ECO:0000313" key="9">
    <source>
        <dbReference type="Proteomes" id="UP000245444"/>
    </source>
</evidence>
<dbReference type="KEGG" id="mtea:DK419_10965"/>
<dbReference type="Proteomes" id="UP000245444">
    <property type="component" value="Chromosome"/>
</dbReference>
<feature type="domain" description="Aminotransferase class I/classII large" evidence="7">
    <location>
        <begin position="62"/>
        <end position="394"/>
    </location>
</feature>
<dbReference type="GO" id="GO:0008483">
    <property type="term" value="F:transaminase activity"/>
    <property type="evidence" value="ECO:0007669"/>
    <property type="project" value="UniProtKB-KW"/>
</dbReference>
<dbReference type="PANTHER" id="PTHR42790:SF19">
    <property type="entry name" value="KYNURENINE_ALPHA-AMINOADIPATE AMINOTRANSFERASE, MITOCHONDRIAL"/>
    <property type="match status" value="1"/>
</dbReference>
<keyword evidence="3 8" id="KW-0032">Aminotransferase</keyword>
<dbReference type="InterPro" id="IPR050859">
    <property type="entry name" value="Class-I_PLP-dep_aminotransf"/>
</dbReference>
<keyword evidence="4 8" id="KW-0808">Transferase</keyword>
<dbReference type="GO" id="GO:0030170">
    <property type="term" value="F:pyridoxal phosphate binding"/>
    <property type="evidence" value="ECO:0007669"/>
    <property type="project" value="InterPro"/>
</dbReference>
<evidence type="ECO:0000256" key="3">
    <source>
        <dbReference type="ARBA" id="ARBA00022576"/>
    </source>
</evidence>
<dbReference type="Gene3D" id="3.90.1150.10">
    <property type="entry name" value="Aspartate Aminotransferase, domain 1"/>
    <property type="match status" value="1"/>
</dbReference>
<gene>
    <name evidence="8" type="ORF">DK419_10965</name>
</gene>
<sequence>MAPSSPLPASTATRPAFARWMGTTNQITRTFLAAGAIPGLINVAGGLPDPTIFPTERLAEFARRAVAEHPDEVLSYGPVEGLAALRDALARRFGSPALPLTRDNVLVTTSGMQGLDLIGKVLLEDGGLVAGQYPTYLGALDAWRPRAPSFRNLVLEAPGFDPFEAVAGAQFAYAVPNFSNPTGRMVDLATRRALVAAAHRTGTWLVEDDPYGTLHYDGAALPRLIELSAQAAPGEPYAGPVISMGTLSKEIAPGLRVGWVVAAPAMIEALTLAKQGSDLCTSGVTQRVALAAIESGLVDEIRPALVALYRSRRDALCAALSAHLSDWFDWEVPVGGMFVWAVAKDPALDTDALLPHALSAGICFSPSSVFDATGANRRGMRLNFTLNPPERLDEGMRRLATAVAALRRSRGGAA</sequence>
<dbReference type="InterPro" id="IPR015422">
    <property type="entry name" value="PyrdxlP-dep_Trfase_small"/>
</dbReference>
<keyword evidence="9" id="KW-1185">Reference proteome</keyword>
<comment type="cofactor">
    <cofactor evidence="1">
        <name>pyridoxal 5'-phosphate</name>
        <dbReference type="ChEBI" id="CHEBI:597326"/>
    </cofactor>
</comment>
<dbReference type="GO" id="GO:1901605">
    <property type="term" value="P:alpha-amino acid metabolic process"/>
    <property type="evidence" value="ECO:0007669"/>
    <property type="project" value="TreeGrafter"/>
</dbReference>
<organism evidence="8 9">
    <name type="scientific">Methylobacterium terrae</name>
    <dbReference type="NCBI Taxonomy" id="2202827"/>
    <lineage>
        <taxon>Bacteria</taxon>
        <taxon>Pseudomonadati</taxon>
        <taxon>Pseudomonadota</taxon>
        <taxon>Alphaproteobacteria</taxon>
        <taxon>Hyphomicrobiales</taxon>
        <taxon>Methylobacteriaceae</taxon>
        <taxon>Methylobacterium</taxon>
    </lineage>
</organism>
<dbReference type="CDD" id="cd00609">
    <property type="entry name" value="AAT_like"/>
    <property type="match status" value="1"/>
</dbReference>
<dbReference type="InterPro" id="IPR015424">
    <property type="entry name" value="PyrdxlP-dep_Trfase"/>
</dbReference>
<dbReference type="OrthoDB" id="9804020at2"/>
<dbReference type="AlphaFoldDB" id="A0A2U8WKJ3"/>
<evidence type="ECO:0000259" key="7">
    <source>
        <dbReference type="Pfam" id="PF00155"/>
    </source>
</evidence>
<protein>
    <recommendedName>
        <fullName evidence="2">8-amino-7-oxononanoate synthase</fullName>
    </recommendedName>
    <alternativeName>
        <fullName evidence="6">Alpha-oxoamine synthase</fullName>
    </alternativeName>
</protein>
<dbReference type="Gene3D" id="3.40.640.10">
    <property type="entry name" value="Type I PLP-dependent aspartate aminotransferase-like (Major domain)"/>
    <property type="match status" value="1"/>
</dbReference>
<evidence type="ECO:0000313" key="8">
    <source>
        <dbReference type="EMBL" id="AWN46765.1"/>
    </source>
</evidence>
<accession>A0A2U8WKJ3</accession>
<keyword evidence="5" id="KW-0663">Pyridoxal phosphate</keyword>